<evidence type="ECO:0000313" key="3">
    <source>
        <dbReference type="Proteomes" id="UP000826195"/>
    </source>
</evidence>
<feature type="compositionally biased region" description="Basic and acidic residues" evidence="1">
    <location>
        <begin position="364"/>
        <end position="388"/>
    </location>
</feature>
<proteinExistence type="predicted"/>
<evidence type="ECO:0008006" key="4">
    <source>
        <dbReference type="Google" id="ProtNLM"/>
    </source>
</evidence>
<comment type="caution">
    <text evidence="2">The sequence shown here is derived from an EMBL/GenBank/DDBJ whole genome shotgun (WGS) entry which is preliminary data.</text>
</comment>
<dbReference type="EMBL" id="JAHXZJ010001119">
    <property type="protein sequence ID" value="KAH0555416.1"/>
    <property type="molecule type" value="Genomic_DNA"/>
</dbReference>
<name>A0AAV7IR55_COTGL</name>
<keyword evidence="3" id="KW-1185">Reference proteome</keyword>
<feature type="compositionally biased region" description="Basic and acidic residues" evidence="1">
    <location>
        <begin position="402"/>
        <end position="412"/>
    </location>
</feature>
<feature type="compositionally biased region" description="Acidic residues" evidence="1">
    <location>
        <begin position="389"/>
        <end position="401"/>
    </location>
</feature>
<accession>A0AAV7IR55</accession>
<protein>
    <recommendedName>
        <fullName evidence="4">BEN domain-containing protein</fullName>
    </recommendedName>
</protein>
<evidence type="ECO:0000256" key="1">
    <source>
        <dbReference type="SAM" id="MobiDB-lite"/>
    </source>
</evidence>
<reference evidence="2 3" key="1">
    <citation type="journal article" date="2021" name="J. Hered.">
        <title>A chromosome-level genome assembly of the parasitoid wasp, Cotesia glomerata (Hymenoptera: Braconidae).</title>
        <authorList>
            <person name="Pinto B.J."/>
            <person name="Weis J.J."/>
            <person name="Gamble T."/>
            <person name="Ode P.J."/>
            <person name="Paul R."/>
            <person name="Zaspel J.M."/>
        </authorList>
    </citation>
    <scope>NUCLEOTIDE SEQUENCE [LARGE SCALE GENOMIC DNA]</scope>
    <source>
        <strain evidence="2">CgM1</strain>
    </source>
</reference>
<organism evidence="2 3">
    <name type="scientific">Cotesia glomerata</name>
    <name type="common">Lepidopteran parasitic wasp</name>
    <name type="synonym">Apanteles glomeratus</name>
    <dbReference type="NCBI Taxonomy" id="32391"/>
    <lineage>
        <taxon>Eukaryota</taxon>
        <taxon>Metazoa</taxon>
        <taxon>Ecdysozoa</taxon>
        <taxon>Arthropoda</taxon>
        <taxon>Hexapoda</taxon>
        <taxon>Insecta</taxon>
        <taxon>Pterygota</taxon>
        <taxon>Neoptera</taxon>
        <taxon>Endopterygota</taxon>
        <taxon>Hymenoptera</taxon>
        <taxon>Apocrita</taxon>
        <taxon>Ichneumonoidea</taxon>
        <taxon>Braconidae</taxon>
        <taxon>Microgastrinae</taxon>
        <taxon>Cotesia</taxon>
    </lineage>
</organism>
<sequence>MSKLNKVRKAKHALIWWIDTAQTDVVLLTKLPKECRKVDAERTVVWKNYQTKKTSKSKLKVLAIDCKKKQLKESAKLQDGIKKSNKKTIEAKILNQKPILSKIFSHVNECNNQVNGTSTYITSYPNLTQISQPEYPPLPANNNCIYVGTSTSFDLNTGPNDHTDQQYYEFPSTAKPRPDCQVIEMKKIDESIYTQNIPINTKQYELKDRNETLTDVQNSDSLKTCSNSKVAPEMTNLLSALIPETKGNYDNSAICISRDYLKNGVNKVELPQKSGFYLAKDVFLNIQEEAGNDWTKIVSETINEVYGTEIKNFSARGRYSAGRPKINPKLFKGLLNWTKTIDDSVTMEKITKKINDLVYHARKAENESDSDEAKTIEKGFRKIISEKNDDTEDENDENEDQEASKGDENLMC</sequence>
<evidence type="ECO:0000313" key="2">
    <source>
        <dbReference type="EMBL" id="KAH0555416.1"/>
    </source>
</evidence>
<gene>
    <name evidence="2" type="ORF">KQX54_018723</name>
</gene>
<dbReference type="Proteomes" id="UP000826195">
    <property type="component" value="Unassembled WGS sequence"/>
</dbReference>
<dbReference type="AlphaFoldDB" id="A0AAV7IR55"/>
<feature type="region of interest" description="Disordered" evidence="1">
    <location>
        <begin position="364"/>
        <end position="412"/>
    </location>
</feature>